<evidence type="ECO:0008006" key="4">
    <source>
        <dbReference type="Google" id="ProtNLM"/>
    </source>
</evidence>
<dbReference type="NCBIfam" id="TIGR02595">
    <property type="entry name" value="PEP_CTERM"/>
    <property type="match status" value="1"/>
</dbReference>
<dbReference type="AlphaFoldDB" id="A3ZP64"/>
<dbReference type="HOGENOM" id="CLU_083015_0_0_0"/>
<dbReference type="eggNOG" id="ENOG502ZUWW">
    <property type="taxonomic scope" value="Bacteria"/>
</dbReference>
<feature type="signal peptide" evidence="1">
    <location>
        <begin position="1"/>
        <end position="27"/>
    </location>
</feature>
<evidence type="ECO:0000313" key="2">
    <source>
        <dbReference type="EMBL" id="EAQ81538.1"/>
    </source>
</evidence>
<evidence type="ECO:0000256" key="1">
    <source>
        <dbReference type="SAM" id="SignalP"/>
    </source>
</evidence>
<dbReference type="Proteomes" id="UP000004358">
    <property type="component" value="Unassembled WGS sequence"/>
</dbReference>
<proteinExistence type="predicted"/>
<sequence>MYWKNWRLRTGLAATFVVSLFAANVFAAPIDLNLVGNTQFDQWTQLNNINNPGISSYPGSAPWTGPIVSDDGDSSFIKVSGAAYPGTSPTSGVYSSGMSLTPNTIGGGFTVTDSTPLANLATVAFQIEISEVFGYDFYNDAMPTLSYNGGSQALVAGESLLLSQVPGAVFGGDPSFNNSYLFGWDLSSITNPITSFVVSFTGVQHSSIYSMQLDQSDVVQTAATPEPGTLAILLGALPAAAFYLRRRFASISSVA</sequence>
<feature type="chain" id="PRO_5002664942" description="PEP-CTERM protein-sorting domain-containing protein" evidence="1">
    <location>
        <begin position="28"/>
        <end position="255"/>
    </location>
</feature>
<dbReference type="EMBL" id="AANZ01000004">
    <property type="protein sequence ID" value="EAQ81538.1"/>
    <property type="molecule type" value="Genomic_DNA"/>
</dbReference>
<comment type="caution">
    <text evidence="2">The sequence shown here is derived from an EMBL/GenBank/DDBJ whole genome shotgun (WGS) entry which is preliminary data.</text>
</comment>
<protein>
    <recommendedName>
        <fullName evidence="4">PEP-CTERM protein-sorting domain-containing protein</fullName>
    </recommendedName>
</protein>
<dbReference type="InterPro" id="IPR013424">
    <property type="entry name" value="Ice-binding_C"/>
</dbReference>
<keyword evidence="1" id="KW-0732">Signal</keyword>
<dbReference type="OrthoDB" id="273333at2"/>
<organism evidence="2 3">
    <name type="scientific">Blastopirellula marina DSM 3645</name>
    <dbReference type="NCBI Taxonomy" id="314230"/>
    <lineage>
        <taxon>Bacteria</taxon>
        <taxon>Pseudomonadati</taxon>
        <taxon>Planctomycetota</taxon>
        <taxon>Planctomycetia</taxon>
        <taxon>Pirellulales</taxon>
        <taxon>Pirellulaceae</taxon>
        <taxon>Blastopirellula</taxon>
    </lineage>
</organism>
<accession>A3ZP64</accession>
<name>A3ZP64_9BACT</name>
<dbReference type="STRING" id="314230.DSM3645_28192"/>
<gene>
    <name evidence="2" type="ORF">DSM3645_28192</name>
</gene>
<evidence type="ECO:0000313" key="3">
    <source>
        <dbReference type="Proteomes" id="UP000004358"/>
    </source>
</evidence>
<reference evidence="2 3" key="1">
    <citation type="submission" date="2006-02" db="EMBL/GenBank/DDBJ databases">
        <authorList>
            <person name="Amann R."/>
            <person name="Ferriera S."/>
            <person name="Johnson J."/>
            <person name="Kravitz S."/>
            <person name="Halpern A."/>
            <person name="Remington K."/>
            <person name="Beeson K."/>
            <person name="Tran B."/>
            <person name="Rogers Y.-H."/>
            <person name="Friedman R."/>
            <person name="Venter J.C."/>
        </authorList>
    </citation>
    <scope>NUCLEOTIDE SEQUENCE [LARGE SCALE GENOMIC DNA]</scope>
    <source>
        <strain evidence="2 3">DSM 3645</strain>
    </source>
</reference>